<evidence type="ECO:0000256" key="7">
    <source>
        <dbReference type="ARBA" id="ARBA00022989"/>
    </source>
</evidence>
<evidence type="ECO:0000313" key="11">
    <source>
        <dbReference type="EMBL" id="MDP9822821.1"/>
    </source>
</evidence>
<comment type="subcellular location">
    <subcellularLocation>
        <location evidence="1">Cell membrane</location>
        <topology evidence="1">Single-pass membrane protein</topology>
    </subcellularLocation>
</comment>
<evidence type="ECO:0000256" key="8">
    <source>
        <dbReference type="ARBA" id="ARBA00023010"/>
    </source>
</evidence>
<dbReference type="Pfam" id="PF02699">
    <property type="entry name" value="YajC"/>
    <property type="match status" value="1"/>
</dbReference>
<dbReference type="Proteomes" id="UP001240447">
    <property type="component" value="Unassembled WGS sequence"/>
</dbReference>
<dbReference type="PANTHER" id="PTHR33909">
    <property type="entry name" value="SEC TRANSLOCON ACCESSORY COMPLEX SUBUNIT YAJC"/>
    <property type="match status" value="1"/>
</dbReference>
<evidence type="ECO:0000256" key="1">
    <source>
        <dbReference type="ARBA" id="ARBA00004162"/>
    </source>
</evidence>
<dbReference type="SMART" id="SM01323">
    <property type="entry name" value="YajC"/>
    <property type="match status" value="1"/>
</dbReference>
<name>A0ABT9NQW1_9ACTN</name>
<accession>A0ABT9NQW1</accession>
<keyword evidence="12" id="KW-1185">Reference proteome</keyword>
<dbReference type="EMBL" id="JAUSQM010000001">
    <property type="protein sequence ID" value="MDP9822821.1"/>
    <property type="molecule type" value="Genomic_DNA"/>
</dbReference>
<keyword evidence="8" id="KW-0811">Translocation</keyword>
<keyword evidence="3" id="KW-0813">Transport</keyword>
<evidence type="ECO:0000256" key="10">
    <source>
        <dbReference type="SAM" id="Phobius"/>
    </source>
</evidence>
<gene>
    <name evidence="11" type="ORF">J2S59_002630</name>
</gene>
<dbReference type="PRINTS" id="PR01853">
    <property type="entry name" value="YAJCTRNLCASE"/>
</dbReference>
<reference evidence="11 12" key="1">
    <citation type="submission" date="2023-07" db="EMBL/GenBank/DDBJ databases">
        <title>Sequencing the genomes of 1000 actinobacteria strains.</title>
        <authorList>
            <person name="Klenk H.-P."/>
        </authorList>
    </citation>
    <scope>NUCLEOTIDE SEQUENCE [LARGE SCALE GENOMIC DNA]</scope>
    <source>
        <strain evidence="11 12">GD13</strain>
    </source>
</reference>
<evidence type="ECO:0000256" key="5">
    <source>
        <dbReference type="ARBA" id="ARBA00022692"/>
    </source>
</evidence>
<evidence type="ECO:0000313" key="12">
    <source>
        <dbReference type="Proteomes" id="UP001240447"/>
    </source>
</evidence>
<organism evidence="11 12">
    <name type="scientific">Nocardioides massiliensis</name>
    <dbReference type="NCBI Taxonomy" id="1325935"/>
    <lineage>
        <taxon>Bacteria</taxon>
        <taxon>Bacillati</taxon>
        <taxon>Actinomycetota</taxon>
        <taxon>Actinomycetes</taxon>
        <taxon>Propionibacteriales</taxon>
        <taxon>Nocardioidaceae</taxon>
        <taxon>Nocardioides</taxon>
    </lineage>
</organism>
<keyword evidence="5 10" id="KW-0812">Transmembrane</keyword>
<comment type="caution">
    <text evidence="11">The sequence shown here is derived from an EMBL/GenBank/DDBJ whole genome shotgun (WGS) entry which is preliminary data.</text>
</comment>
<comment type="similarity">
    <text evidence="2">Belongs to the YajC family.</text>
</comment>
<keyword evidence="7 10" id="KW-1133">Transmembrane helix</keyword>
<feature type="transmembrane region" description="Helical" evidence="10">
    <location>
        <begin position="6"/>
        <end position="22"/>
    </location>
</feature>
<protein>
    <submittedName>
        <fullName evidence="11">Preprotein translocase subunit YajC</fullName>
    </submittedName>
</protein>
<keyword evidence="9 10" id="KW-0472">Membrane</keyword>
<dbReference type="NCBIfam" id="TIGR00739">
    <property type="entry name" value="yajC"/>
    <property type="match status" value="1"/>
</dbReference>
<proteinExistence type="inferred from homology"/>
<keyword evidence="6" id="KW-0653">Protein transport</keyword>
<evidence type="ECO:0000256" key="2">
    <source>
        <dbReference type="ARBA" id="ARBA00006742"/>
    </source>
</evidence>
<dbReference type="RefSeq" id="WP_068124809.1">
    <property type="nucleotide sequence ID" value="NZ_CCXJ01000775.2"/>
</dbReference>
<evidence type="ECO:0000256" key="6">
    <source>
        <dbReference type="ARBA" id="ARBA00022927"/>
    </source>
</evidence>
<evidence type="ECO:0000256" key="3">
    <source>
        <dbReference type="ARBA" id="ARBA00022448"/>
    </source>
</evidence>
<keyword evidence="4" id="KW-1003">Cell membrane</keyword>
<dbReference type="InterPro" id="IPR003849">
    <property type="entry name" value="Preprotein_translocase_YajC"/>
</dbReference>
<sequence>MEALASLFPFLLIIVVFWFLLIRPQRRRAQEMAQLQNTVEVGSEVMLASGLYGTVSLLDADQPDLAWVEVAPGTTVKVARQAIVRVVTPENPIIDGPDS</sequence>
<evidence type="ECO:0000256" key="4">
    <source>
        <dbReference type="ARBA" id="ARBA00022475"/>
    </source>
</evidence>
<dbReference type="PANTHER" id="PTHR33909:SF1">
    <property type="entry name" value="SEC TRANSLOCON ACCESSORY COMPLEX SUBUNIT YAJC"/>
    <property type="match status" value="1"/>
</dbReference>
<evidence type="ECO:0000256" key="9">
    <source>
        <dbReference type="ARBA" id="ARBA00023136"/>
    </source>
</evidence>